<dbReference type="Proteomes" id="UP000054279">
    <property type="component" value="Unassembled WGS sequence"/>
</dbReference>
<dbReference type="OrthoDB" id="2919534at2759"/>
<evidence type="ECO:0000313" key="1">
    <source>
        <dbReference type="EMBL" id="KIJ45536.1"/>
    </source>
</evidence>
<evidence type="ECO:0000313" key="2">
    <source>
        <dbReference type="Proteomes" id="UP000054279"/>
    </source>
</evidence>
<organism evidence="1 2">
    <name type="scientific">Sphaerobolus stellatus (strain SS14)</name>
    <dbReference type="NCBI Taxonomy" id="990650"/>
    <lineage>
        <taxon>Eukaryota</taxon>
        <taxon>Fungi</taxon>
        <taxon>Dikarya</taxon>
        <taxon>Basidiomycota</taxon>
        <taxon>Agaricomycotina</taxon>
        <taxon>Agaricomycetes</taxon>
        <taxon>Phallomycetidae</taxon>
        <taxon>Geastrales</taxon>
        <taxon>Sphaerobolaceae</taxon>
        <taxon>Sphaerobolus</taxon>
    </lineage>
</organism>
<dbReference type="EMBL" id="KN837111">
    <property type="protein sequence ID" value="KIJ45536.1"/>
    <property type="molecule type" value="Genomic_DNA"/>
</dbReference>
<dbReference type="AlphaFoldDB" id="A0A0C9W372"/>
<reference evidence="1 2" key="1">
    <citation type="submission" date="2014-06" db="EMBL/GenBank/DDBJ databases">
        <title>Evolutionary Origins and Diversification of the Mycorrhizal Mutualists.</title>
        <authorList>
            <consortium name="DOE Joint Genome Institute"/>
            <consortium name="Mycorrhizal Genomics Consortium"/>
            <person name="Kohler A."/>
            <person name="Kuo A."/>
            <person name="Nagy L.G."/>
            <person name="Floudas D."/>
            <person name="Copeland A."/>
            <person name="Barry K.W."/>
            <person name="Cichocki N."/>
            <person name="Veneault-Fourrey C."/>
            <person name="LaButti K."/>
            <person name="Lindquist E.A."/>
            <person name="Lipzen A."/>
            <person name="Lundell T."/>
            <person name="Morin E."/>
            <person name="Murat C."/>
            <person name="Riley R."/>
            <person name="Ohm R."/>
            <person name="Sun H."/>
            <person name="Tunlid A."/>
            <person name="Henrissat B."/>
            <person name="Grigoriev I.V."/>
            <person name="Hibbett D.S."/>
            <person name="Martin F."/>
        </authorList>
    </citation>
    <scope>NUCLEOTIDE SEQUENCE [LARGE SCALE GENOMIC DNA]</scope>
    <source>
        <strain evidence="1 2">SS14</strain>
    </source>
</reference>
<keyword evidence="2" id="KW-1185">Reference proteome</keyword>
<protein>
    <submittedName>
        <fullName evidence="1">Uncharacterized protein</fullName>
    </submittedName>
</protein>
<accession>A0A0C9W372</accession>
<name>A0A0C9W372_SPHS4</name>
<dbReference type="HOGENOM" id="CLU_097628_1_1_1"/>
<proteinExistence type="predicted"/>
<sequence length="105" mass="12076">MEKNDHDYTAFQQWMKLHSKTGEITREIAAADGVAMVNCIDWNMWNHHRHRMGPLQPSEMRFNMANNAVVPSRGRWRGTVEMGGCKVIQEFEAFDTKGAFHVLLG</sequence>
<gene>
    <name evidence="1" type="ORF">M422DRAFT_166554</name>
</gene>